<evidence type="ECO:0000313" key="16">
    <source>
        <dbReference type="Proteomes" id="UP000054558"/>
    </source>
</evidence>
<evidence type="ECO:0000256" key="8">
    <source>
        <dbReference type="ARBA" id="ARBA00022946"/>
    </source>
</evidence>
<dbReference type="PROSITE" id="PS50222">
    <property type="entry name" value="EF_HAND_2"/>
    <property type="match status" value="1"/>
</dbReference>
<dbReference type="EMBL" id="DF237760">
    <property type="protein sequence ID" value="GAQ91581.1"/>
    <property type="molecule type" value="Genomic_DNA"/>
</dbReference>
<dbReference type="AlphaFoldDB" id="A0A1Y1IQQ7"/>
<comment type="catalytic activity">
    <reaction evidence="12">
        <text>a ubiquinone + NADH + H(+) = a ubiquinol + NAD(+)</text>
        <dbReference type="Rhea" id="RHEA:23152"/>
        <dbReference type="Rhea" id="RHEA-COMP:9565"/>
        <dbReference type="Rhea" id="RHEA-COMP:9566"/>
        <dbReference type="ChEBI" id="CHEBI:15378"/>
        <dbReference type="ChEBI" id="CHEBI:16389"/>
        <dbReference type="ChEBI" id="CHEBI:17976"/>
        <dbReference type="ChEBI" id="CHEBI:57540"/>
        <dbReference type="ChEBI" id="CHEBI:57945"/>
    </reaction>
</comment>
<dbReference type="OMA" id="QIPAQKD"/>
<accession>A0A1Y1IQQ7</accession>
<dbReference type="GO" id="GO:0050136">
    <property type="term" value="F:NADH dehydrogenase (quinone) (non-electrogenic) activity"/>
    <property type="evidence" value="ECO:0007669"/>
    <property type="project" value="UniProtKB-EC"/>
</dbReference>
<keyword evidence="5" id="KW-0999">Mitochondrion inner membrane</keyword>
<dbReference type="InterPro" id="IPR036188">
    <property type="entry name" value="FAD/NAD-bd_sf"/>
</dbReference>
<comment type="catalytic activity">
    <reaction evidence="11">
        <text>a quinone + NADH + H(+) = a quinol + NAD(+)</text>
        <dbReference type="Rhea" id="RHEA:46160"/>
        <dbReference type="ChEBI" id="CHEBI:15378"/>
        <dbReference type="ChEBI" id="CHEBI:24646"/>
        <dbReference type="ChEBI" id="CHEBI:57540"/>
        <dbReference type="ChEBI" id="CHEBI:57945"/>
        <dbReference type="ChEBI" id="CHEBI:132124"/>
        <dbReference type="EC" id="1.6.5.9"/>
    </reaction>
</comment>
<dbReference type="GO" id="GO:0005509">
    <property type="term" value="F:calcium ion binding"/>
    <property type="evidence" value="ECO:0007669"/>
    <property type="project" value="InterPro"/>
</dbReference>
<keyword evidence="10" id="KW-0520">NAD</keyword>
<evidence type="ECO:0000256" key="6">
    <source>
        <dbReference type="ARBA" id="ARBA00022827"/>
    </source>
</evidence>
<dbReference type="Pfam" id="PF00036">
    <property type="entry name" value="EF-hand_1"/>
    <property type="match status" value="1"/>
</dbReference>
<keyword evidence="5" id="KW-0472">Membrane</keyword>
<evidence type="ECO:0000256" key="13">
    <source>
        <dbReference type="SAM" id="MobiDB-lite"/>
    </source>
</evidence>
<dbReference type="STRING" id="105231.A0A1Y1IQQ7"/>
<dbReference type="GO" id="GO:0016491">
    <property type="term" value="F:oxidoreductase activity"/>
    <property type="evidence" value="ECO:0000318"/>
    <property type="project" value="GO_Central"/>
</dbReference>
<dbReference type="EC" id="1.6.5.9" evidence="3"/>
<dbReference type="InterPro" id="IPR011992">
    <property type="entry name" value="EF-hand-dom_pair"/>
</dbReference>
<evidence type="ECO:0000256" key="5">
    <source>
        <dbReference type="ARBA" id="ARBA00022792"/>
    </source>
</evidence>
<dbReference type="Pfam" id="PF07992">
    <property type="entry name" value="Pyr_redox_2"/>
    <property type="match status" value="1"/>
</dbReference>
<keyword evidence="7" id="KW-0106">Calcium</keyword>
<dbReference type="InterPro" id="IPR023753">
    <property type="entry name" value="FAD/NAD-binding_dom"/>
</dbReference>
<evidence type="ECO:0000256" key="1">
    <source>
        <dbReference type="ARBA" id="ARBA00004137"/>
    </source>
</evidence>
<evidence type="ECO:0000256" key="9">
    <source>
        <dbReference type="ARBA" id="ARBA00023002"/>
    </source>
</evidence>
<comment type="subcellular location">
    <subcellularLocation>
        <location evidence="1">Mitochondrion inner membrane</location>
        <topology evidence="1">Peripheral membrane protein</topology>
        <orientation evidence="1">Intermembrane side</orientation>
    </subcellularLocation>
</comment>
<keyword evidence="16" id="KW-1185">Reference proteome</keyword>
<organism evidence="15 16">
    <name type="scientific">Klebsormidium nitens</name>
    <name type="common">Green alga</name>
    <name type="synonym">Ulothrix nitens</name>
    <dbReference type="NCBI Taxonomy" id="105231"/>
    <lineage>
        <taxon>Eukaryota</taxon>
        <taxon>Viridiplantae</taxon>
        <taxon>Streptophyta</taxon>
        <taxon>Klebsormidiophyceae</taxon>
        <taxon>Klebsormidiales</taxon>
        <taxon>Klebsormidiaceae</taxon>
        <taxon>Klebsormidium</taxon>
    </lineage>
</organism>
<dbReference type="OrthoDB" id="3244603at2759"/>
<evidence type="ECO:0000313" key="15">
    <source>
        <dbReference type="EMBL" id="GAQ91581.1"/>
    </source>
</evidence>
<protein>
    <recommendedName>
        <fullName evidence="3">NADH:ubiquinone reductase (non-electrogenic)</fullName>
        <ecNumber evidence="3">1.6.5.9</ecNumber>
    </recommendedName>
</protein>
<name>A0A1Y1IQQ7_KLENI</name>
<keyword evidence="9" id="KW-0560">Oxidoreductase</keyword>
<dbReference type="SUPFAM" id="SSF51905">
    <property type="entry name" value="FAD/NAD(P)-binding domain"/>
    <property type="match status" value="2"/>
</dbReference>
<evidence type="ECO:0000256" key="7">
    <source>
        <dbReference type="ARBA" id="ARBA00022837"/>
    </source>
</evidence>
<dbReference type="PRINTS" id="PR00368">
    <property type="entry name" value="FADPNR"/>
</dbReference>
<dbReference type="InterPro" id="IPR054585">
    <property type="entry name" value="NDH2-like_C"/>
</dbReference>
<evidence type="ECO:0000256" key="10">
    <source>
        <dbReference type="ARBA" id="ARBA00023027"/>
    </source>
</evidence>
<dbReference type="PANTHER" id="PTHR43706">
    <property type="entry name" value="NADH DEHYDROGENASE"/>
    <property type="match status" value="1"/>
</dbReference>
<dbReference type="GO" id="GO:0005743">
    <property type="term" value="C:mitochondrial inner membrane"/>
    <property type="evidence" value="ECO:0007669"/>
    <property type="project" value="UniProtKB-SubCell"/>
</dbReference>
<gene>
    <name evidence="15" type="ORF">KFL_008110040</name>
</gene>
<keyword evidence="8" id="KW-0809">Transit peptide</keyword>
<feature type="domain" description="EF-hand" evidence="14">
    <location>
        <begin position="354"/>
        <end position="389"/>
    </location>
</feature>
<comment type="similarity">
    <text evidence="2">Belongs to the NADH dehydrogenase family.</text>
</comment>
<dbReference type="PANTHER" id="PTHR43706:SF47">
    <property type="entry name" value="EXTERNAL NADH-UBIQUINONE OXIDOREDUCTASE 1, MITOCHONDRIAL-RELATED"/>
    <property type="match status" value="1"/>
</dbReference>
<dbReference type="PROSITE" id="PS00018">
    <property type="entry name" value="EF_HAND_1"/>
    <property type="match status" value="1"/>
</dbReference>
<dbReference type="GO" id="GO:0005739">
    <property type="term" value="C:mitochondrion"/>
    <property type="evidence" value="ECO:0000318"/>
    <property type="project" value="GO_Central"/>
</dbReference>
<keyword evidence="4" id="KW-0285">Flavoprotein</keyword>
<evidence type="ECO:0000259" key="14">
    <source>
        <dbReference type="PROSITE" id="PS50222"/>
    </source>
</evidence>
<dbReference type="Proteomes" id="UP000054558">
    <property type="component" value="Unassembled WGS sequence"/>
</dbReference>
<keyword evidence="5" id="KW-0496">Mitochondrion</keyword>
<sequence>MALADAPQKSSPVEGTVQQAQEQAEKSEDRKKRVVILGSGWGATAVMQGLDTSLYETIIVSPRNYFLFTPLLPGVCVGTVEGRSISEAVRKMIVNAKSSAKYQEAEAISIDPKNQQVLCKDTSAISVTGKDSFALDYDYLVVAVGAETNTFGTPGVKEHAYFLKEIDDADKIREKVIDCFETACLPSTTEEEKRRLLHFIVVGGGPTGCEFAAELHDLVEEDLKRLYPECAPYTKVTLVQSADHILNTFDQRISDYATKHFLRSDINVKVSCRVINVTDRTLTIWDKWKKQKEELEFGVTVWATGIGTRPLVSDLMEKIGQSDRRALLTDEWLRVKGTQGIYAIGDCATVQQRSLVEDVTYLFKLADKDGDGKLTYDELAKVLSEVKERFPQVEHHLSKSGLRILLHDFAEDPSKITLDIDAFTKALSKIDSQVKALPATAQVASQEGTYLAKALNHMAERNIVPEGPMRIRGEGRHLCHPFRYKHFGQFTTLGGGEASVELPGDWVSSGRSTMWLWYSVYASKQVSWRTRCLVVMDWMKAALFGRDSSRM</sequence>
<dbReference type="SMART" id="SM00054">
    <property type="entry name" value="EFh"/>
    <property type="match status" value="1"/>
</dbReference>
<dbReference type="InterPro" id="IPR002048">
    <property type="entry name" value="EF_hand_dom"/>
</dbReference>
<evidence type="ECO:0000256" key="3">
    <source>
        <dbReference type="ARBA" id="ARBA00012637"/>
    </source>
</evidence>
<dbReference type="FunFam" id="3.50.50.100:FF:000002">
    <property type="entry name" value="External alternative NAD(P)H-ubiquinone oxidoreductase B1, mitochondrial"/>
    <property type="match status" value="1"/>
</dbReference>
<proteinExistence type="inferred from homology"/>
<evidence type="ECO:0000256" key="11">
    <source>
        <dbReference type="ARBA" id="ARBA00047599"/>
    </source>
</evidence>
<evidence type="ECO:0000256" key="4">
    <source>
        <dbReference type="ARBA" id="ARBA00022630"/>
    </source>
</evidence>
<evidence type="ECO:0000256" key="2">
    <source>
        <dbReference type="ARBA" id="ARBA00005272"/>
    </source>
</evidence>
<evidence type="ECO:0000256" key="12">
    <source>
        <dbReference type="ARBA" id="ARBA00049010"/>
    </source>
</evidence>
<dbReference type="SUPFAM" id="SSF47473">
    <property type="entry name" value="EF-hand"/>
    <property type="match status" value="1"/>
</dbReference>
<dbReference type="Pfam" id="PF22366">
    <property type="entry name" value="NDH2_C"/>
    <property type="match status" value="1"/>
</dbReference>
<keyword evidence="6" id="KW-0274">FAD</keyword>
<dbReference type="Gene3D" id="3.50.50.100">
    <property type="match status" value="2"/>
</dbReference>
<reference evidence="15 16" key="1">
    <citation type="journal article" date="2014" name="Nat. Commun.">
        <title>Klebsormidium flaccidum genome reveals primary factors for plant terrestrial adaptation.</title>
        <authorList>
            <person name="Hori K."/>
            <person name="Maruyama F."/>
            <person name="Fujisawa T."/>
            <person name="Togashi T."/>
            <person name="Yamamoto N."/>
            <person name="Seo M."/>
            <person name="Sato S."/>
            <person name="Yamada T."/>
            <person name="Mori H."/>
            <person name="Tajima N."/>
            <person name="Moriyama T."/>
            <person name="Ikeuchi M."/>
            <person name="Watanabe M."/>
            <person name="Wada H."/>
            <person name="Kobayashi K."/>
            <person name="Saito M."/>
            <person name="Masuda T."/>
            <person name="Sasaki-Sekimoto Y."/>
            <person name="Mashiguchi K."/>
            <person name="Awai K."/>
            <person name="Shimojima M."/>
            <person name="Masuda S."/>
            <person name="Iwai M."/>
            <person name="Nobusawa T."/>
            <person name="Narise T."/>
            <person name="Kondo S."/>
            <person name="Saito H."/>
            <person name="Sato R."/>
            <person name="Murakawa M."/>
            <person name="Ihara Y."/>
            <person name="Oshima-Yamada Y."/>
            <person name="Ohtaka K."/>
            <person name="Satoh M."/>
            <person name="Sonobe K."/>
            <person name="Ishii M."/>
            <person name="Ohtani R."/>
            <person name="Kanamori-Sato M."/>
            <person name="Honoki R."/>
            <person name="Miyazaki D."/>
            <person name="Mochizuki H."/>
            <person name="Umetsu J."/>
            <person name="Higashi K."/>
            <person name="Shibata D."/>
            <person name="Kamiya Y."/>
            <person name="Sato N."/>
            <person name="Nakamura Y."/>
            <person name="Tabata S."/>
            <person name="Ida S."/>
            <person name="Kurokawa K."/>
            <person name="Ohta H."/>
        </authorList>
    </citation>
    <scope>NUCLEOTIDE SEQUENCE [LARGE SCALE GENOMIC DNA]</scope>
    <source>
        <strain evidence="15 16">NIES-2285</strain>
    </source>
</reference>
<feature type="compositionally biased region" description="Polar residues" evidence="13">
    <location>
        <begin position="8"/>
        <end position="22"/>
    </location>
</feature>
<dbReference type="InterPro" id="IPR045024">
    <property type="entry name" value="NDH-2"/>
</dbReference>
<feature type="region of interest" description="Disordered" evidence="13">
    <location>
        <begin position="1"/>
        <end position="29"/>
    </location>
</feature>
<dbReference type="InterPro" id="IPR018247">
    <property type="entry name" value="EF_Hand_1_Ca_BS"/>
</dbReference>